<dbReference type="HAMAP" id="MF_00108">
    <property type="entry name" value="IspD"/>
    <property type="match status" value="1"/>
</dbReference>
<dbReference type="Pfam" id="PF01128">
    <property type="entry name" value="IspD"/>
    <property type="match status" value="1"/>
</dbReference>
<dbReference type="PROSITE" id="PS01295">
    <property type="entry name" value="ISPD"/>
    <property type="match status" value="1"/>
</dbReference>
<keyword evidence="6 7" id="KW-0414">Isoprene biosynthesis</keyword>
<organism evidence="8 9">
    <name type="scientific">Andreesenia angusta</name>
    <dbReference type="NCBI Taxonomy" id="39480"/>
    <lineage>
        <taxon>Bacteria</taxon>
        <taxon>Bacillati</taxon>
        <taxon>Bacillota</taxon>
        <taxon>Tissierellia</taxon>
        <taxon>Tissierellales</taxon>
        <taxon>Gottschalkiaceae</taxon>
        <taxon>Andreesenia</taxon>
    </lineage>
</organism>
<evidence type="ECO:0000256" key="5">
    <source>
        <dbReference type="ARBA" id="ARBA00022695"/>
    </source>
</evidence>
<dbReference type="InterPro" id="IPR050088">
    <property type="entry name" value="IspD/TarI_cytidylyltransf_bact"/>
</dbReference>
<feature type="site" description="Transition state stabilizer" evidence="7">
    <location>
        <position position="14"/>
    </location>
</feature>
<dbReference type="EC" id="2.7.7.60" evidence="7"/>
<dbReference type="RefSeq" id="WP_071062219.1">
    <property type="nucleotide sequence ID" value="NZ_MKIE01000003.1"/>
</dbReference>
<dbReference type="UniPathway" id="UPA00056">
    <property type="reaction ID" value="UER00093"/>
</dbReference>
<sequence>MISAIVLAGGAGKRMNSDVSKQYMELAGKPVLHHSIAAFDSHDEIGEIVVVIRKGEEELFEREIFSKQQFRKNIKIVRGGDERSDSVRNGISILDSKSEMVLVHDGARPFLDKSIIDHNISGCRTYGACVTAVPSKDTVKIVSSSGEIVETPDRNTVFLAQTPQTFKTEIVAEALKSVQEEGLAITDDSMAVESLGVKVQIVEGSYENIKLTTPEDMAVGEIIARKRGC</sequence>
<dbReference type="InterPro" id="IPR034683">
    <property type="entry name" value="IspD/TarI"/>
</dbReference>
<feature type="site" description="Positions MEP for the nucleophilic attack" evidence="7">
    <location>
        <position position="210"/>
    </location>
</feature>
<name>A0A1S1V746_9FIRM</name>
<dbReference type="EMBL" id="MKIE01000003">
    <property type="protein sequence ID" value="OHW62392.1"/>
    <property type="molecule type" value="Genomic_DNA"/>
</dbReference>
<proteinExistence type="inferred from homology"/>
<dbReference type="NCBIfam" id="TIGR00453">
    <property type="entry name" value="ispD"/>
    <property type="match status" value="1"/>
</dbReference>
<feature type="site" description="Transition state stabilizer" evidence="7">
    <location>
        <position position="21"/>
    </location>
</feature>
<dbReference type="InterPro" id="IPR029044">
    <property type="entry name" value="Nucleotide-diphossugar_trans"/>
</dbReference>
<keyword evidence="4 7" id="KW-0808">Transferase</keyword>
<evidence type="ECO:0000256" key="6">
    <source>
        <dbReference type="ARBA" id="ARBA00023229"/>
    </source>
</evidence>
<dbReference type="GO" id="GO:0050518">
    <property type="term" value="F:2-C-methyl-D-erythritol 4-phosphate cytidylyltransferase activity"/>
    <property type="evidence" value="ECO:0007669"/>
    <property type="project" value="UniProtKB-UniRule"/>
</dbReference>
<accession>A0A1S1V746</accession>
<comment type="similarity">
    <text evidence="3 7">Belongs to the IspD/TarI cytidylyltransferase family. IspD subfamily.</text>
</comment>
<protein>
    <recommendedName>
        <fullName evidence="7">2-C-methyl-D-erythritol 4-phosphate cytidylyltransferase</fullName>
        <ecNumber evidence="7">2.7.7.60</ecNumber>
    </recommendedName>
    <alternativeName>
        <fullName evidence="7">4-diphosphocytidyl-2C-methyl-D-erythritol synthase</fullName>
    </alternativeName>
    <alternativeName>
        <fullName evidence="7">MEP cytidylyltransferase</fullName>
        <shortName evidence="7">MCT</shortName>
    </alternativeName>
</protein>
<gene>
    <name evidence="7 8" type="primary">ispD</name>
    <name evidence="8" type="ORF">EUAN_09550</name>
</gene>
<dbReference type="STRING" id="39480.EUAN_09550"/>
<dbReference type="InterPro" id="IPR018294">
    <property type="entry name" value="ISPD_synthase_CS"/>
</dbReference>
<dbReference type="GO" id="GO:0019288">
    <property type="term" value="P:isopentenyl diphosphate biosynthetic process, methylerythritol 4-phosphate pathway"/>
    <property type="evidence" value="ECO:0007669"/>
    <property type="project" value="UniProtKB-UniRule"/>
</dbReference>
<evidence type="ECO:0000256" key="4">
    <source>
        <dbReference type="ARBA" id="ARBA00022679"/>
    </source>
</evidence>
<evidence type="ECO:0000313" key="8">
    <source>
        <dbReference type="EMBL" id="OHW62392.1"/>
    </source>
</evidence>
<evidence type="ECO:0000256" key="2">
    <source>
        <dbReference type="ARBA" id="ARBA00004787"/>
    </source>
</evidence>
<dbReference type="PANTHER" id="PTHR32125:SF4">
    <property type="entry name" value="2-C-METHYL-D-ERYTHRITOL 4-PHOSPHATE CYTIDYLYLTRANSFERASE, CHLOROPLASTIC"/>
    <property type="match status" value="1"/>
</dbReference>
<dbReference type="OrthoDB" id="9806837at2"/>
<dbReference type="PANTHER" id="PTHR32125">
    <property type="entry name" value="2-C-METHYL-D-ERYTHRITOL 4-PHOSPHATE CYTIDYLYLTRANSFERASE, CHLOROPLASTIC"/>
    <property type="match status" value="1"/>
</dbReference>
<comment type="function">
    <text evidence="7">Catalyzes the formation of 4-diphosphocytidyl-2-C-methyl-D-erythritol from CTP and 2-C-methyl-D-erythritol 4-phosphate (MEP).</text>
</comment>
<dbReference type="CDD" id="cd02516">
    <property type="entry name" value="CDP-ME_synthetase"/>
    <property type="match status" value="1"/>
</dbReference>
<reference evidence="8 9" key="1">
    <citation type="submission" date="2016-09" db="EMBL/GenBank/DDBJ databases">
        <title>Genome sequence of Eubacterium angustum.</title>
        <authorList>
            <person name="Poehlein A."/>
            <person name="Daniel R."/>
        </authorList>
    </citation>
    <scope>NUCLEOTIDE SEQUENCE [LARGE SCALE GENOMIC DNA]</scope>
    <source>
        <strain evidence="8 9">DSM 1989</strain>
    </source>
</reference>
<evidence type="ECO:0000256" key="7">
    <source>
        <dbReference type="HAMAP-Rule" id="MF_00108"/>
    </source>
</evidence>
<comment type="catalytic activity">
    <reaction evidence="1 7">
        <text>2-C-methyl-D-erythritol 4-phosphate + CTP + H(+) = 4-CDP-2-C-methyl-D-erythritol + diphosphate</text>
        <dbReference type="Rhea" id="RHEA:13429"/>
        <dbReference type="ChEBI" id="CHEBI:15378"/>
        <dbReference type="ChEBI" id="CHEBI:33019"/>
        <dbReference type="ChEBI" id="CHEBI:37563"/>
        <dbReference type="ChEBI" id="CHEBI:57823"/>
        <dbReference type="ChEBI" id="CHEBI:58262"/>
        <dbReference type="EC" id="2.7.7.60"/>
    </reaction>
</comment>
<feature type="site" description="Positions MEP for the nucleophilic attack" evidence="7">
    <location>
        <position position="154"/>
    </location>
</feature>
<keyword evidence="9" id="KW-1185">Reference proteome</keyword>
<dbReference type="Gene3D" id="3.90.550.10">
    <property type="entry name" value="Spore Coat Polysaccharide Biosynthesis Protein SpsA, Chain A"/>
    <property type="match status" value="1"/>
</dbReference>
<dbReference type="InterPro" id="IPR001228">
    <property type="entry name" value="IspD"/>
</dbReference>
<dbReference type="AlphaFoldDB" id="A0A1S1V746"/>
<dbReference type="FunFam" id="3.90.550.10:FF:000003">
    <property type="entry name" value="2-C-methyl-D-erythritol 4-phosphate cytidylyltransferase"/>
    <property type="match status" value="1"/>
</dbReference>
<dbReference type="Proteomes" id="UP000180254">
    <property type="component" value="Unassembled WGS sequence"/>
</dbReference>
<evidence type="ECO:0000256" key="1">
    <source>
        <dbReference type="ARBA" id="ARBA00001282"/>
    </source>
</evidence>
<dbReference type="SUPFAM" id="SSF53448">
    <property type="entry name" value="Nucleotide-diphospho-sugar transferases"/>
    <property type="match status" value="1"/>
</dbReference>
<comment type="pathway">
    <text evidence="2 7">Isoprenoid biosynthesis; isopentenyl diphosphate biosynthesis via DXP pathway; isopentenyl diphosphate from 1-deoxy-D-xylulose 5-phosphate: step 2/6.</text>
</comment>
<keyword evidence="5 7" id="KW-0548">Nucleotidyltransferase</keyword>
<evidence type="ECO:0000256" key="3">
    <source>
        <dbReference type="ARBA" id="ARBA00009789"/>
    </source>
</evidence>
<comment type="caution">
    <text evidence="8">The sequence shown here is derived from an EMBL/GenBank/DDBJ whole genome shotgun (WGS) entry which is preliminary data.</text>
</comment>
<evidence type="ECO:0000313" key="9">
    <source>
        <dbReference type="Proteomes" id="UP000180254"/>
    </source>
</evidence>